<name>A0A1B8AS32_FUSPO</name>
<evidence type="ECO:0000313" key="1">
    <source>
        <dbReference type="EMBL" id="OBS23338.1"/>
    </source>
</evidence>
<evidence type="ECO:0000313" key="2">
    <source>
        <dbReference type="Proteomes" id="UP000091967"/>
    </source>
</evidence>
<proteinExistence type="predicted"/>
<dbReference type="EMBL" id="LYXU01000002">
    <property type="protein sequence ID" value="OBS23338.1"/>
    <property type="molecule type" value="Genomic_DNA"/>
</dbReference>
<sequence>MLSTNSVFHPDSSRPFRSESERVEALVRFYQVIAMYQKNDDIKLGGFDRARLVQLTYEHCCSQRSQDRFLVTAYHQMGLEYFPDDTELSFDFKDSLYRFADHLMNFYFQPFRLWALFKRQPTAKSSSACLIRDRHKCVVSRKFDVDEAMERYERHGPEGAVDDDGARLFGTGYNQDRLVVTHILPPVDRIYTGNNAVLELLDDGVTDTIEGVSNTLTLTARNEFSFSNFGMFFERVGKEENTYVIKTFLPRALNQPLTRTLFVPQDTSIDMPSARLLNVHRAMAQILHLSGAGAYIDEKLDISSSYEVPKSLA</sequence>
<protein>
    <recommendedName>
        <fullName evidence="3">HNH nuclease domain-containing protein</fullName>
    </recommendedName>
</protein>
<organism evidence="1 2">
    <name type="scientific">Fusarium poae</name>
    <dbReference type="NCBI Taxonomy" id="36050"/>
    <lineage>
        <taxon>Eukaryota</taxon>
        <taxon>Fungi</taxon>
        <taxon>Dikarya</taxon>
        <taxon>Ascomycota</taxon>
        <taxon>Pezizomycotina</taxon>
        <taxon>Sordariomycetes</taxon>
        <taxon>Hypocreomycetidae</taxon>
        <taxon>Hypocreales</taxon>
        <taxon>Nectriaceae</taxon>
        <taxon>Fusarium</taxon>
    </lineage>
</organism>
<keyword evidence="2" id="KW-1185">Reference proteome</keyword>
<evidence type="ECO:0008006" key="3">
    <source>
        <dbReference type="Google" id="ProtNLM"/>
    </source>
</evidence>
<dbReference type="AlphaFoldDB" id="A0A1B8AS32"/>
<dbReference type="Proteomes" id="UP000091967">
    <property type="component" value="Unassembled WGS sequence"/>
</dbReference>
<comment type="caution">
    <text evidence="1">The sequence shown here is derived from an EMBL/GenBank/DDBJ whole genome shotgun (WGS) entry which is preliminary data.</text>
</comment>
<accession>A0A1B8AS32</accession>
<reference evidence="1 2" key="1">
    <citation type="submission" date="2016-06" db="EMBL/GenBank/DDBJ databases">
        <title>Living apart together: crosstalk between the core and supernumerary genomes in a fungal plant pathogen.</title>
        <authorList>
            <person name="Vanheule A."/>
            <person name="Audenaert K."/>
            <person name="Warris S."/>
            <person name="Van De Geest H."/>
            <person name="Schijlen E."/>
            <person name="Hofte M."/>
            <person name="De Saeger S."/>
            <person name="Haesaert G."/>
            <person name="Waalwijk C."/>
            <person name="Van Der Lee T."/>
        </authorList>
    </citation>
    <scope>NUCLEOTIDE SEQUENCE [LARGE SCALE GENOMIC DNA]</scope>
    <source>
        <strain evidence="1 2">2516</strain>
    </source>
</reference>
<gene>
    <name evidence="1" type="ORF">FPOA_03887</name>
</gene>
<dbReference type="STRING" id="36050.A0A1B8AS32"/>